<dbReference type="Proteomes" id="UP000681341">
    <property type="component" value="Unassembled WGS sequence"/>
</dbReference>
<dbReference type="SUPFAM" id="SSF56112">
    <property type="entry name" value="Protein kinase-like (PK-like)"/>
    <property type="match status" value="1"/>
</dbReference>
<sequence>MEIAIRPKLDRADVEALVRKHLPGPIEVTGHEEFKDGFFNAAHALALADGRHVVVKVAPDKSLKLLRYEVDLMATEIECFERGLEAGVPMPALHYGDPESGVMIIDRLKGVSLPKARSEMSDAEFLALRREIGELSARFATVTGERFGYPRRSGRTVADSWSESFLAMVDDVLADIAENGSPLPRPAEEIAAIVHAEKALLDEVTRPALVHFDLWDGNIFVEPGENGWRVEAFIDGERAFYGDPIAEIVSITFGSEVEQAASVEGFLGREMTPGEERRLALYRVYLMLILIAECDVRGFEEEQTVGQRGWSTESLLKNLALLEADRP</sequence>
<proteinExistence type="predicted"/>
<dbReference type="Gene3D" id="3.90.1200.10">
    <property type="match status" value="1"/>
</dbReference>
<dbReference type="InterPro" id="IPR051678">
    <property type="entry name" value="AGP_Transferase"/>
</dbReference>
<dbReference type="InterPro" id="IPR011009">
    <property type="entry name" value="Kinase-like_dom_sf"/>
</dbReference>
<gene>
    <name evidence="2" type="ORF">J5V16_01410</name>
</gene>
<dbReference type="Pfam" id="PF01636">
    <property type="entry name" value="APH"/>
    <property type="match status" value="1"/>
</dbReference>
<accession>A0ABS3U138</accession>
<dbReference type="RefSeq" id="WP_208494164.1">
    <property type="nucleotide sequence ID" value="NZ_JAGFNP010000001.1"/>
</dbReference>
<protein>
    <submittedName>
        <fullName evidence="2">Phosphotransferase</fullName>
    </submittedName>
</protein>
<keyword evidence="3" id="KW-1185">Reference proteome</keyword>
<dbReference type="InterPro" id="IPR002575">
    <property type="entry name" value="Aminoglycoside_PTrfase"/>
</dbReference>
<dbReference type="PANTHER" id="PTHR21310">
    <property type="entry name" value="AMINOGLYCOSIDE PHOSPHOTRANSFERASE-RELATED-RELATED"/>
    <property type="match status" value="1"/>
</dbReference>
<name>A0ABS3U138_9ACTN</name>
<evidence type="ECO:0000259" key="1">
    <source>
        <dbReference type="Pfam" id="PF01636"/>
    </source>
</evidence>
<reference evidence="2 3" key="1">
    <citation type="submission" date="2021-03" db="EMBL/GenBank/DDBJ databases">
        <title>Glycomyces sp. nov., a novel actinomycete isolated from soil.</title>
        <authorList>
            <person name="Yang X."/>
            <person name="Xu X."/>
        </authorList>
    </citation>
    <scope>NUCLEOTIDE SEQUENCE [LARGE SCALE GENOMIC DNA]</scope>
    <source>
        <strain evidence="2 3">NEAU-S30</strain>
    </source>
</reference>
<dbReference type="EMBL" id="JAGFNP010000001">
    <property type="protein sequence ID" value="MBO3731463.1"/>
    <property type="molecule type" value="Genomic_DNA"/>
</dbReference>
<organism evidence="2 3">
    <name type="scientific">Glycomyces niveus</name>
    <dbReference type="NCBI Taxonomy" id="2820287"/>
    <lineage>
        <taxon>Bacteria</taxon>
        <taxon>Bacillati</taxon>
        <taxon>Actinomycetota</taxon>
        <taxon>Actinomycetes</taxon>
        <taxon>Glycomycetales</taxon>
        <taxon>Glycomycetaceae</taxon>
        <taxon>Glycomyces</taxon>
    </lineage>
</organism>
<evidence type="ECO:0000313" key="2">
    <source>
        <dbReference type="EMBL" id="MBO3731463.1"/>
    </source>
</evidence>
<feature type="domain" description="Aminoglycoside phosphotransferase" evidence="1">
    <location>
        <begin position="40"/>
        <end position="270"/>
    </location>
</feature>
<evidence type="ECO:0000313" key="3">
    <source>
        <dbReference type="Proteomes" id="UP000681341"/>
    </source>
</evidence>
<dbReference type="PANTHER" id="PTHR21310:SF15">
    <property type="entry name" value="AMINOGLYCOSIDE PHOSPHOTRANSFERASE DOMAIN-CONTAINING PROTEIN"/>
    <property type="match status" value="1"/>
</dbReference>
<comment type="caution">
    <text evidence="2">The sequence shown here is derived from an EMBL/GenBank/DDBJ whole genome shotgun (WGS) entry which is preliminary data.</text>
</comment>